<dbReference type="RefSeq" id="WP_003090303.1">
    <property type="nucleotide sequence ID" value="NZ_AP014839.1"/>
</dbReference>
<gene>
    <name evidence="1" type="ORF">CAZ10_14470</name>
</gene>
<organism evidence="1 2">
    <name type="scientific">Pseudomonas aeruginosa</name>
    <dbReference type="NCBI Taxonomy" id="287"/>
    <lineage>
        <taxon>Bacteria</taxon>
        <taxon>Pseudomonadati</taxon>
        <taxon>Pseudomonadota</taxon>
        <taxon>Gammaproteobacteria</taxon>
        <taxon>Pseudomonadales</taxon>
        <taxon>Pseudomonadaceae</taxon>
        <taxon>Pseudomonas</taxon>
    </lineage>
</organism>
<dbReference type="AlphaFoldDB" id="A0A071L4T1"/>
<protein>
    <submittedName>
        <fullName evidence="1">Metal-binding protein</fullName>
    </submittedName>
</protein>
<evidence type="ECO:0000313" key="2">
    <source>
        <dbReference type="Proteomes" id="UP000194857"/>
    </source>
</evidence>
<dbReference type="Proteomes" id="UP000194857">
    <property type="component" value="Unassembled WGS sequence"/>
</dbReference>
<sequence length="161" mass="17024">MNMHYDRSQGKVPRRQALIAGLLVMALAGPSLAQSRPIAKVWKDPSCGCCKDWVSHLQGAGFDVQVLDTGNTAARTRLGIPQKYGSCHTAQIGGYAIEGHVPASDIQRLLREAPQAIGLAAPGMPVGSPGMDGPAYGGRKDAYDVLLIGKNGSSTVYQSHR</sequence>
<dbReference type="EMBL" id="NFFZ01000006">
    <property type="protein sequence ID" value="OTI61888.1"/>
    <property type="molecule type" value="Genomic_DNA"/>
</dbReference>
<proteinExistence type="predicted"/>
<comment type="caution">
    <text evidence="1">The sequence shown here is derived from an EMBL/GenBank/DDBJ whole genome shotgun (WGS) entry which is preliminary data.</text>
</comment>
<reference evidence="1 2" key="1">
    <citation type="submission" date="2017-05" db="EMBL/GenBank/DDBJ databases">
        <authorList>
            <person name="Song R."/>
            <person name="Chenine A.L."/>
            <person name="Ruprecht R.M."/>
        </authorList>
    </citation>
    <scope>NUCLEOTIDE SEQUENCE [LARGE SCALE GENOMIC DNA]</scope>
    <source>
        <strain evidence="1 2">S567_C10_BS</strain>
    </source>
</reference>
<name>A0A071L4T1_PSEAI</name>
<dbReference type="GeneID" id="92898071"/>
<dbReference type="InterPro" id="IPR007332">
    <property type="entry name" value="DUF411"/>
</dbReference>
<dbReference type="Pfam" id="PF04214">
    <property type="entry name" value="DUF411"/>
    <property type="match status" value="1"/>
</dbReference>
<evidence type="ECO:0000313" key="1">
    <source>
        <dbReference type="EMBL" id="OTI61888.1"/>
    </source>
</evidence>
<accession>A0A071L4T1</accession>